<dbReference type="eggNOG" id="KOG3624">
    <property type="taxonomic scope" value="Eukaryota"/>
</dbReference>
<dbReference type="Pfam" id="PF05649">
    <property type="entry name" value="Peptidase_M13_N"/>
    <property type="match status" value="1"/>
</dbReference>
<dbReference type="CDD" id="cd08662">
    <property type="entry name" value="M13"/>
    <property type="match status" value="1"/>
</dbReference>
<reference evidence="3 5" key="1">
    <citation type="journal article" date="2012" name="Nature">
        <title>Algal genomes reveal evolutionary mosaicism and the fate of nucleomorphs.</title>
        <authorList>
            <consortium name="DOE Joint Genome Institute"/>
            <person name="Curtis B.A."/>
            <person name="Tanifuji G."/>
            <person name="Burki F."/>
            <person name="Gruber A."/>
            <person name="Irimia M."/>
            <person name="Maruyama S."/>
            <person name="Arias M.C."/>
            <person name="Ball S.G."/>
            <person name="Gile G.H."/>
            <person name="Hirakawa Y."/>
            <person name="Hopkins J.F."/>
            <person name="Kuo A."/>
            <person name="Rensing S.A."/>
            <person name="Schmutz J."/>
            <person name="Symeonidi A."/>
            <person name="Elias M."/>
            <person name="Eveleigh R.J."/>
            <person name="Herman E.K."/>
            <person name="Klute M.J."/>
            <person name="Nakayama T."/>
            <person name="Obornik M."/>
            <person name="Reyes-Prieto A."/>
            <person name="Armbrust E.V."/>
            <person name="Aves S.J."/>
            <person name="Beiko R.G."/>
            <person name="Coutinho P."/>
            <person name="Dacks J.B."/>
            <person name="Durnford D.G."/>
            <person name="Fast N.M."/>
            <person name="Green B.R."/>
            <person name="Grisdale C.J."/>
            <person name="Hempel F."/>
            <person name="Henrissat B."/>
            <person name="Hoppner M.P."/>
            <person name="Ishida K."/>
            <person name="Kim E."/>
            <person name="Koreny L."/>
            <person name="Kroth P.G."/>
            <person name="Liu Y."/>
            <person name="Malik S.B."/>
            <person name="Maier U.G."/>
            <person name="McRose D."/>
            <person name="Mock T."/>
            <person name="Neilson J.A."/>
            <person name="Onodera N.T."/>
            <person name="Poole A.M."/>
            <person name="Pritham E.J."/>
            <person name="Richards T.A."/>
            <person name="Rocap G."/>
            <person name="Roy S.W."/>
            <person name="Sarai C."/>
            <person name="Schaack S."/>
            <person name="Shirato S."/>
            <person name="Slamovits C.H."/>
            <person name="Spencer D.F."/>
            <person name="Suzuki S."/>
            <person name="Worden A.Z."/>
            <person name="Zauner S."/>
            <person name="Barry K."/>
            <person name="Bell C."/>
            <person name="Bharti A.K."/>
            <person name="Crow J.A."/>
            <person name="Grimwood J."/>
            <person name="Kramer R."/>
            <person name="Lindquist E."/>
            <person name="Lucas S."/>
            <person name="Salamov A."/>
            <person name="McFadden G.I."/>
            <person name="Lane C.E."/>
            <person name="Keeling P.J."/>
            <person name="Gray M.W."/>
            <person name="Grigoriev I.V."/>
            <person name="Archibald J.M."/>
        </authorList>
    </citation>
    <scope>NUCLEOTIDE SEQUENCE</scope>
    <source>
        <strain evidence="3 5">CCMP2712</strain>
    </source>
</reference>
<dbReference type="InterPro" id="IPR000718">
    <property type="entry name" value="Peptidase_M13"/>
</dbReference>
<dbReference type="PANTHER" id="PTHR11733:SF232">
    <property type="entry name" value="NEPRILYSIN METALLOPEPTIDASE FAMILY"/>
    <property type="match status" value="1"/>
</dbReference>
<dbReference type="GO" id="GO:0004222">
    <property type="term" value="F:metalloendopeptidase activity"/>
    <property type="evidence" value="ECO:0007669"/>
    <property type="project" value="InterPro"/>
</dbReference>
<dbReference type="OMA" id="XRESERA"/>
<evidence type="ECO:0000313" key="4">
    <source>
        <dbReference type="EnsemblProtists" id="EKX48150"/>
    </source>
</evidence>
<dbReference type="InterPro" id="IPR042089">
    <property type="entry name" value="Peptidase_M13_dom_2"/>
</dbReference>
<dbReference type="AlphaFoldDB" id="L1JJ82"/>
<dbReference type="SUPFAM" id="SSF55486">
    <property type="entry name" value="Metalloproteases ('zincins'), catalytic domain"/>
    <property type="match status" value="1"/>
</dbReference>
<reference evidence="5" key="2">
    <citation type="submission" date="2012-11" db="EMBL/GenBank/DDBJ databases">
        <authorList>
            <person name="Kuo A."/>
            <person name="Curtis B.A."/>
            <person name="Tanifuji G."/>
            <person name="Burki F."/>
            <person name="Gruber A."/>
            <person name="Irimia M."/>
            <person name="Maruyama S."/>
            <person name="Arias M.C."/>
            <person name="Ball S.G."/>
            <person name="Gile G.H."/>
            <person name="Hirakawa Y."/>
            <person name="Hopkins J.F."/>
            <person name="Rensing S.A."/>
            <person name="Schmutz J."/>
            <person name="Symeonidi A."/>
            <person name="Elias M."/>
            <person name="Eveleigh R.J."/>
            <person name="Herman E.K."/>
            <person name="Klute M.J."/>
            <person name="Nakayama T."/>
            <person name="Obornik M."/>
            <person name="Reyes-Prieto A."/>
            <person name="Armbrust E.V."/>
            <person name="Aves S.J."/>
            <person name="Beiko R.G."/>
            <person name="Coutinho P."/>
            <person name="Dacks J.B."/>
            <person name="Durnford D.G."/>
            <person name="Fast N.M."/>
            <person name="Green B.R."/>
            <person name="Grisdale C."/>
            <person name="Hempe F."/>
            <person name="Henrissat B."/>
            <person name="Hoppner M.P."/>
            <person name="Ishida K.-I."/>
            <person name="Kim E."/>
            <person name="Koreny L."/>
            <person name="Kroth P.G."/>
            <person name="Liu Y."/>
            <person name="Malik S.-B."/>
            <person name="Maier U.G."/>
            <person name="McRose D."/>
            <person name="Mock T."/>
            <person name="Neilson J.A."/>
            <person name="Onodera N.T."/>
            <person name="Poole A.M."/>
            <person name="Pritham E.J."/>
            <person name="Richards T.A."/>
            <person name="Rocap G."/>
            <person name="Roy S.W."/>
            <person name="Sarai C."/>
            <person name="Schaack S."/>
            <person name="Shirato S."/>
            <person name="Slamovits C.H."/>
            <person name="Spencer D.F."/>
            <person name="Suzuki S."/>
            <person name="Worden A.Z."/>
            <person name="Zauner S."/>
            <person name="Barry K."/>
            <person name="Bell C."/>
            <person name="Bharti A.K."/>
            <person name="Crow J.A."/>
            <person name="Grimwood J."/>
            <person name="Kramer R."/>
            <person name="Lindquist E."/>
            <person name="Lucas S."/>
            <person name="Salamov A."/>
            <person name="McFadden G.I."/>
            <person name="Lane C.E."/>
            <person name="Keeling P.J."/>
            <person name="Gray M.W."/>
            <person name="Grigoriev I.V."/>
            <person name="Archibald J.M."/>
        </authorList>
    </citation>
    <scope>NUCLEOTIDE SEQUENCE</scope>
    <source>
        <strain evidence="5">CCMP2712</strain>
    </source>
</reference>
<feature type="region of interest" description="Disordered" evidence="1">
    <location>
        <begin position="1"/>
        <end position="27"/>
    </location>
</feature>
<reference evidence="4" key="3">
    <citation type="submission" date="2016-03" db="UniProtKB">
        <authorList>
            <consortium name="EnsemblProtists"/>
        </authorList>
    </citation>
    <scope>IDENTIFICATION</scope>
</reference>
<proteinExistence type="predicted"/>
<dbReference type="PROSITE" id="PS51885">
    <property type="entry name" value="NEPRILYSIN"/>
    <property type="match status" value="1"/>
</dbReference>
<dbReference type="KEGG" id="gtt:GUITHDRAFT_106226"/>
<protein>
    <recommendedName>
        <fullName evidence="2">Peptidase M13 N-terminal domain-containing protein</fullName>
    </recommendedName>
</protein>
<evidence type="ECO:0000313" key="5">
    <source>
        <dbReference type="Proteomes" id="UP000011087"/>
    </source>
</evidence>
<dbReference type="Gene3D" id="3.40.390.10">
    <property type="entry name" value="Collagenase (Catalytic Domain)"/>
    <property type="match status" value="1"/>
</dbReference>
<dbReference type="EnsemblProtists" id="EKX48150">
    <property type="protein sequence ID" value="EKX48150"/>
    <property type="gene ID" value="GUITHDRAFT_106226"/>
</dbReference>
<dbReference type="Proteomes" id="UP000011087">
    <property type="component" value="Unassembled WGS sequence"/>
</dbReference>
<evidence type="ECO:0000256" key="1">
    <source>
        <dbReference type="SAM" id="MobiDB-lite"/>
    </source>
</evidence>
<dbReference type="GO" id="GO:0005886">
    <property type="term" value="C:plasma membrane"/>
    <property type="evidence" value="ECO:0007669"/>
    <property type="project" value="TreeGrafter"/>
</dbReference>
<organism evidence="3">
    <name type="scientific">Guillardia theta (strain CCMP2712)</name>
    <name type="common">Cryptophyte</name>
    <dbReference type="NCBI Taxonomy" id="905079"/>
    <lineage>
        <taxon>Eukaryota</taxon>
        <taxon>Cryptophyceae</taxon>
        <taxon>Pyrenomonadales</taxon>
        <taxon>Geminigeraceae</taxon>
        <taxon>Guillardia</taxon>
    </lineage>
</organism>
<dbReference type="RefSeq" id="XP_005835130.1">
    <property type="nucleotide sequence ID" value="XM_005835073.1"/>
</dbReference>
<feature type="domain" description="Peptidase M13 N-terminal" evidence="2">
    <location>
        <begin position="105"/>
        <end position="488"/>
    </location>
</feature>
<dbReference type="EMBL" id="JH992987">
    <property type="protein sequence ID" value="EKX48150.1"/>
    <property type="molecule type" value="Genomic_DNA"/>
</dbReference>
<dbReference type="InterPro" id="IPR024079">
    <property type="entry name" value="MetalloPept_cat_dom_sf"/>
</dbReference>
<evidence type="ECO:0000259" key="2">
    <source>
        <dbReference type="Pfam" id="PF05649"/>
    </source>
</evidence>
<dbReference type="PaxDb" id="55529-EKX48150"/>
<dbReference type="GeneID" id="17304708"/>
<dbReference type="GO" id="GO:0016485">
    <property type="term" value="P:protein processing"/>
    <property type="evidence" value="ECO:0007669"/>
    <property type="project" value="TreeGrafter"/>
</dbReference>
<dbReference type="OrthoDB" id="6475849at2759"/>
<gene>
    <name evidence="3" type="ORF">GUITHDRAFT_106226</name>
</gene>
<dbReference type="InterPro" id="IPR008753">
    <property type="entry name" value="Peptidase_M13_N"/>
</dbReference>
<keyword evidence="5" id="KW-1185">Reference proteome</keyword>
<dbReference type="HOGENOM" id="CLU_455252_0_0_1"/>
<name>L1JJ82_GUITC</name>
<dbReference type="PANTHER" id="PTHR11733">
    <property type="entry name" value="ZINC METALLOPROTEASE FAMILY M13 NEPRILYSIN-RELATED"/>
    <property type="match status" value="1"/>
</dbReference>
<sequence length="600" mass="66645">MEGQRSAGQRSAGSSSKRKSGGRGSSTEHGFLAEMGLGCGPNTWKTTTVCVCFFIGITIMVTAWMDTCVPFCGAKEKKSGLWKDAWKNQTIPSDMQSSMDTSVDPCDDFYKFACGGFIDNTGIKPDQAGNDDGGRAAGDVVVQVEWAKAWDGVESRISKELRSAVEKDTGKAGTFFRACMDTKTIESLGATPLKPYLDMIDGINTHDDLVAAIAKLQKISVAVYFDWQVMADPTDPTRYVFAILDSGLTLPDAKMYTDSSPEFEKIRRQYKKVVERVLQLTGLNPAKAAAADALSVETAIAKHTLPDDLLRTAKAKHYNMADLNKLAPKLGFPTIIKLMGGPHVGKTTDNILCKDSQFLEGLSSIMSSPTFWAHKAYLRFKVAYGLGSDLSSEFLKQGLEVGHILTGVMHETPRWRKCYDSTKSNLPDEVAKIFVKKYLPKQNIDVAEEMLQSIRLQFKKVMANEDWMEPATRKLAIQKLDNMFIQVGHGKWQDYDFAVTEHSFLNNTNNAKRWIIQRAIERLAKPVDRERWGSMDPTQVDGSYARQVNGVFVPGDLLQLDALLRQREATLLYRSSVGFIIGPLQEANLVQKCLGHLWIC</sequence>
<feature type="compositionally biased region" description="Low complexity" evidence="1">
    <location>
        <begin position="1"/>
        <end position="15"/>
    </location>
</feature>
<dbReference type="Gene3D" id="1.10.1380.10">
    <property type="entry name" value="Neutral endopeptidase , domain2"/>
    <property type="match status" value="1"/>
</dbReference>
<accession>L1JJ82</accession>
<evidence type="ECO:0000313" key="3">
    <source>
        <dbReference type="EMBL" id="EKX48150.1"/>
    </source>
</evidence>